<feature type="transmembrane region" description="Helical" evidence="1">
    <location>
        <begin position="82"/>
        <end position="102"/>
    </location>
</feature>
<protein>
    <submittedName>
        <fullName evidence="2">Uncharacterized protein</fullName>
    </submittedName>
</protein>
<feature type="transmembrane region" description="Helical" evidence="1">
    <location>
        <begin position="46"/>
        <end position="70"/>
    </location>
</feature>
<dbReference type="Pfam" id="PF20563">
    <property type="entry name" value="DUF6773"/>
    <property type="match status" value="1"/>
</dbReference>
<evidence type="ECO:0000256" key="1">
    <source>
        <dbReference type="SAM" id="Phobius"/>
    </source>
</evidence>
<keyword evidence="1" id="KW-1133">Transmembrane helix</keyword>
<reference evidence="2 3" key="1">
    <citation type="submission" date="2015-11" db="EMBL/GenBank/DDBJ databases">
        <title>Draft genome sequences of new species of the genus Lactobacillus isolated from orchardgrass silage.</title>
        <authorList>
            <person name="Tohno M."/>
            <person name="Tanizawa Y."/>
            <person name="Arita M."/>
        </authorList>
    </citation>
    <scope>NUCLEOTIDE SEQUENCE [LARGE SCALE GENOMIC DNA]</scope>
    <source>
        <strain evidence="2 3">IWT25</strain>
    </source>
</reference>
<keyword evidence="1" id="KW-0472">Membrane</keyword>
<comment type="caution">
    <text evidence="2">The sequence shown here is derived from an EMBL/GenBank/DDBJ whole genome shotgun (WGS) entry which is preliminary data.</text>
</comment>
<dbReference type="EMBL" id="BCMI01000028">
    <property type="protein sequence ID" value="GAX06863.1"/>
    <property type="molecule type" value="Genomic_DNA"/>
</dbReference>
<keyword evidence="1" id="KW-0812">Transmembrane</keyword>
<dbReference type="Proteomes" id="UP000198414">
    <property type="component" value="Unassembled WGS sequence"/>
</dbReference>
<dbReference type="OrthoDB" id="1778311at2"/>
<evidence type="ECO:0000313" key="2">
    <source>
        <dbReference type="EMBL" id="GAX06863.1"/>
    </source>
</evidence>
<accession>A0A1Z5IYK8</accession>
<proteinExistence type="predicted"/>
<feature type="transmembrane region" description="Helical" evidence="1">
    <location>
        <begin position="21"/>
        <end position="40"/>
    </location>
</feature>
<evidence type="ECO:0000313" key="3">
    <source>
        <dbReference type="Proteomes" id="UP000198414"/>
    </source>
</evidence>
<gene>
    <name evidence="2" type="ORF">IWT25_02210</name>
</gene>
<organism evidence="2 3">
    <name type="scientific">Secundilactobacillus pentosiphilus</name>
    <dbReference type="NCBI Taxonomy" id="1714682"/>
    <lineage>
        <taxon>Bacteria</taxon>
        <taxon>Bacillati</taxon>
        <taxon>Bacillota</taxon>
        <taxon>Bacilli</taxon>
        <taxon>Lactobacillales</taxon>
        <taxon>Lactobacillaceae</taxon>
        <taxon>Secundilactobacillus</taxon>
    </lineage>
</organism>
<dbReference type="InterPro" id="IPR046664">
    <property type="entry name" value="DUF6773"/>
</dbReference>
<dbReference type="AlphaFoldDB" id="A0A1Z5IYK8"/>
<sequence length="152" mass="17151">MKKKTKLDERQEQVLLKIEHYGFWLFFWLTFLNILVMPLVSKVWAIGLTSGSFLLVCAVTIIACAWNGIFDRHFSLSMKTNVLTALLAGLFGLIVMTVQNHAMYEVDWGHALLAGLFTGVSIGIITFVLMCIVSSATKRRLKKLNKEPQDKS</sequence>
<dbReference type="RefSeq" id="WP_089121801.1">
    <property type="nucleotide sequence ID" value="NZ_BCMI01000028.1"/>
</dbReference>
<feature type="transmembrane region" description="Helical" evidence="1">
    <location>
        <begin position="108"/>
        <end position="133"/>
    </location>
</feature>
<name>A0A1Z5IYK8_9LACO</name>